<dbReference type="EMBL" id="CP095855">
    <property type="protein sequence ID" value="UPK72009.1"/>
    <property type="molecule type" value="Genomic_DNA"/>
</dbReference>
<feature type="chain" id="PRO_5047115074" evidence="1">
    <location>
        <begin position="20"/>
        <end position="234"/>
    </location>
</feature>
<evidence type="ECO:0000313" key="4">
    <source>
        <dbReference type="Proteomes" id="UP000830198"/>
    </source>
</evidence>
<dbReference type="RefSeq" id="WP_247814100.1">
    <property type="nucleotide sequence ID" value="NZ_CP095855.1"/>
</dbReference>
<evidence type="ECO:0000313" key="3">
    <source>
        <dbReference type="EMBL" id="UPK72009.1"/>
    </source>
</evidence>
<reference evidence="3 4" key="1">
    <citation type="submission" date="2022-04" db="EMBL/GenBank/DDBJ databases">
        <title>The arsenic-methylating capacity of Chitinophaga filiformis YT5 during chitin decomposition.</title>
        <authorList>
            <person name="Chen G."/>
            <person name="Liang Y."/>
        </authorList>
    </citation>
    <scope>NUCLEOTIDE SEQUENCE [LARGE SCALE GENOMIC DNA]</scope>
    <source>
        <strain evidence="3 4">YT5</strain>
    </source>
</reference>
<organism evidence="3 4">
    <name type="scientific">Chitinophaga filiformis</name>
    <name type="common">Myxococcus filiformis</name>
    <name type="synonym">Flexibacter filiformis</name>
    <dbReference type="NCBI Taxonomy" id="104663"/>
    <lineage>
        <taxon>Bacteria</taxon>
        <taxon>Pseudomonadati</taxon>
        <taxon>Bacteroidota</taxon>
        <taxon>Chitinophagia</taxon>
        <taxon>Chitinophagales</taxon>
        <taxon>Chitinophagaceae</taxon>
        <taxon>Chitinophaga</taxon>
    </lineage>
</organism>
<evidence type="ECO:0000259" key="2">
    <source>
        <dbReference type="Pfam" id="PF13568"/>
    </source>
</evidence>
<feature type="domain" description="Outer membrane protein beta-barrel" evidence="2">
    <location>
        <begin position="19"/>
        <end position="208"/>
    </location>
</feature>
<sequence>MKKIILFTLLAIGTAPTYAQTSVGIIGGYNLNSIRPNSTWKALGYDVSSRSGWRAGLVADKRLWKKFYLQPQLLLNEKGYNSTYLWDVPPSYSNTHLKTRLLYLELQANLLFKQQIGNSKILVGAGPYIARGISGIQILDSDYYNSNMGSMARSVNYAVVNYRSKAPDYVYGNIVHIKPYDMGFNMLAGYELKNGLFFNVVYSLELNNNGFNKHYKNKNTYFGLTAGYFLRKFS</sequence>
<protein>
    <submittedName>
        <fullName evidence="3">PorT family protein</fullName>
    </submittedName>
</protein>
<dbReference type="Pfam" id="PF13568">
    <property type="entry name" value="OMP_b-brl_2"/>
    <property type="match status" value="1"/>
</dbReference>
<keyword evidence="1" id="KW-0732">Signal</keyword>
<keyword evidence="4" id="KW-1185">Reference proteome</keyword>
<accession>A0ABY4I9G8</accession>
<dbReference type="Proteomes" id="UP000830198">
    <property type="component" value="Chromosome"/>
</dbReference>
<evidence type="ECO:0000256" key="1">
    <source>
        <dbReference type="SAM" id="SignalP"/>
    </source>
</evidence>
<dbReference type="InterPro" id="IPR025665">
    <property type="entry name" value="Beta-barrel_OMP_2"/>
</dbReference>
<gene>
    <name evidence="3" type="ORF">MYF79_12010</name>
</gene>
<proteinExistence type="predicted"/>
<name>A0ABY4I9G8_CHIFI</name>
<feature type="signal peptide" evidence="1">
    <location>
        <begin position="1"/>
        <end position="19"/>
    </location>
</feature>